<dbReference type="InterPro" id="IPR017895">
    <property type="entry name" value="HTH_IS408/IS1162_type"/>
</dbReference>
<dbReference type="EMBL" id="CP043494">
    <property type="protein sequence ID" value="WNG52589.1"/>
    <property type="molecule type" value="Genomic_DNA"/>
</dbReference>
<accession>A0ABY9XBS5</accession>
<dbReference type="PANTHER" id="PTHR35004">
    <property type="entry name" value="TRANSPOSASE RV3428C-RELATED"/>
    <property type="match status" value="1"/>
</dbReference>
<dbReference type="PROSITE" id="PS50994">
    <property type="entry name" value="INTEGRASE"/>
    <property type="match status" value="1"/>
</dbReference>
<reference evidence="8 10" key="1">
    <citation type="submission" date="2019-08" db="EMBL/GenBank/DDBJ databases">
        <title>Archangium and Cystobacter genomes.</title>
        <authorList>
            <person name="Chen I.-C.K."/>
            <person name="Wielgoss S."/>
        </authorList>
    </citation>
    <scope>NUCLEOTIDE SEQUENCE [LARGE SCALE GENOMIC DNA]</scope>
    <source>
        <strain evidence="8 10">Cbm 6</strain>
    </source>
</reference>
<evidence type="ECO:0000256" key="1">
    <source>
        <dbReference type="ARBA" id="ARBA00009277"/>
    </source>
</evidence>
<evidence type="ECO:0000259" key="4">
    <source>
        <dbReference type="PROSITE" id="PS50994"/>
    </source>
</evidence>
<evidence type="ECO:0000313" key="5">
    <source>
        <dbReference type="EMBL" id="WNG52589.1"/>
    </source>
</evidence>
<protein>
    <submittedName>
        <fullName evidence="8">IS21 family transposase</fullName>
    </submittedName>
</protein>
<dbReference type="InterPro" id="IPR001584">
    <property type="entry name" value="Integrase_cat-core"/>
</dbReference>
<dbReference type="PROSITE" id="PS50532">
    <property type="entry name" value="HTH_IS408"/>
    <property type="match status" value="1"/>
</dbReference>
<feature type="domain" description="HTH IS408-type" evidence="3">
    <location>
        <begin position="4"/>
        <end position="86"/>
    </location>
</feature>
<organism evidence="8 10">
    <name type="scientific">Archangium minus</name>
    <dbReference type="NCBI Taxonomy" id="83450"/>
    <lineage>
        <taxon>Bacteria</taxon>
        <taxon>Pseudomonadati</taxon>
        <taxon>Myxococcota</taxon>
        <taxon>Myxococcia</taxon>
        <taxon>Myxococcales</taxon>
        <taxon>Cystobacterineae</taxon>
        <taxon>Archangiaceae</taxon>
        <taxon>Archangium</taxon>
    </lineage>
</organism>
<dbReference type="Pfam" id="PF00665">
    <property type="entry name" value="rve"/>
    <property type="match status" value="1"/>
</dbReference>
<dbReference type="EMBL" id="CP043494">
    <property type="protein sequence ID" value="WNG52770.1"/>
    <property type="molecule type" value="Genomic_DNA"/>
</dbReference>
<dbReference type="Gene3D" id="3.30.420.10">
    <property type="entry name" value="Ribonuclease H-like superfamily/Ribonuclease H"/>
    <property type="match status" value="1"/>
</dbReference>
<dbReference type="Proteomes" id="UP001611383">
    <property type="component" value="Chromosome"/>
</dbReference>
<dbReference type="SUPFAM" id="SSF88659">
    <property type="entry name" value="Sigma3 and sigma4 domains of RNA polymerase sigma factors"/>
    <property type="match status" value="1"/>
</dbReference>
<gene>
    <name evidence="5" type="ORF">F0U60_26095</name>
    <name evidence="6" type="ORF">F0U60_34125</name>
    <name evidence="7" type="ORF">F0U60_35620</name>
    <name evidence="8" type="ORF">F0U60_37260</name>
    <name evidence="9" type="ORF">F0U60_42930</name>
</gene>
<dbReference type="EMBL" id="CP043494">
    <property type="protein sequence ID" value="WNG52900.1"/>
    <property type="molecule type" value="Genomic_DNA"/>
</dbReference>
<name>A0ABY9XBS5_9BACT</name>
<proteinExistence type="inferred from homology"/>
<evidence type="ECO:0000259" key="3">
    <source>
        <dbReference type="PROSITE" id="PS50532"/>
    </source>
</evidence>
<evidence type="ECO:0000313" key="7">
    <source>
        <dbReference type="EMBL" id="WNG52770.1"/>
    </source>
</evidence>
<dbReference type="EMBL" id="CP043494">
    <property type="protein sequence ID" value="WNG52801.1"/>
    <property type="molecule type" value="Genomic_DNA"/>
</dbReference>
<dbReference type="InterPro" id="IPR054353">
    <property type="entry name" value="IstA-like_C"/>
</dbReference>
<feature type="domain" description="Integrase catalytic" evidence="4">
    <location>
        <begin position="130"/>
        <end position="309"/>
    </location>
</feature>
<feature type="region of interest" description="Disordered" evidence="2">
    <location>
        <begin position="483"/>
        <end position="506"/>
    </location>
</feature>
<dbReference type="EMBL" id="CP043494">
    <property type="protein sequence ID" value="WNG52741.1"/>
    <property type="molecule type" value="Genomic_DNA"/>
</dbReference>
<dbReference type="RefSeq" id="WP_395825442.1">
    <property type="nucleotide sequence ID" value="NZ_CP043494.1"/>
</dbReference>
<dbReference type="InterPro" id="IPR013324">
    <property type="entry name" value="RNA_pol_sigma_r3/r4-like"/>
</dbReference>
<dbReference type="SUPFAM" id="SSF53098">
    <property type="entry name" value="Ribonuclease H-like"/>
    <property type="match status" value="1"/>
</dbReference>
<dbReference type="NCBIfam" id="NF033546">
    <property type="entry name" value="transpos_IS21"/>
    <property type="match status" value="1"/>
</dbReference>
<dbReference type="Pfam" id="PF22483">
    <property type="entry name" value="Mu-transpos_C_2"/>
    <property type="match status" value="1"/>
</dbReference>
<evidence type="ECO:0000313" key="6">
    <source>
        <dbReference type="EMBL" id="WNG52741.1"/>
    </source>
</evidence>
<evidence type="ECO:0000313" key="9">
    <source>
        <dbReference type="EMBL" id="WNG52900.1"/>
    </source>
</evidence>
<evidence type="ECO:0000256" key="2">
    <source>
        <dbReference type="SAM" id="MobiDB-lite"/>
    </source>
</evidence>
<dbReference type="InterPro" id="IPR036397">
    <property type="entry name" value="RNaseH_sf"/>
</dbReference>
<dbReference type="InterPro" id="IPR012337">
    <property type="entry name" value="RNaseH-like_sf"/>
</dbReference>
<dbReference type="PANTHER" id="PTHR35004:SF8">
    <property type="entry name" value="TRANSPOSASE RV3428C-RELATED"/>
    <property type="match status" value="1"/>
</dbReference>
<keyword evidence="10" id="KW-1185">Reference proteome</keyword>
<evidence type="ECO:0000313" key="10">
    <source>
        <dbReference type="Proteomes" id="UP001611383"/>
    </source>
</evidence>
<sequence>MRKLRELLRQRLELKLSVREIARSLGIGVGTVNRYLYRAQAAKLTSWPLPPELDNDTALTALLFADEGKVVASRPEPDWAHVHAELRRKGVTKLLLWQEYREEHPEGYQYSQFCERYARWAKSVSVTMRQEHRAGEKCFMDFSGDGLQVHDAVSGEVRVAKLYVAVLGASNYTYVEPVFSEDVGTWVGCNQRAFAYFGGVPEMAVPDNLKAAVTRANRYEPDINPSYADMARHYGFAVVPARPRKPRDKAKAENGVLLAERWILAALRNRRFASLGEVREAVAELLEKLNTRPMRKLGKSRRQLFEEVERAALKPLPDKPYELAHWKKARVNVDYHVELEGHCYSVPYGLVGQQVEVRYTPSCVEVLLGGRRVASHVRSQQRGGFTTLAEHMPKSHRAHAEWTPSRILSWASTLGPSTAALVEELMKRRPHPEQGFRSALGVIRLAERHGPQRVEKACARAVRHRAYSYKSVAAILQHHLEEMESAPEDKGPLPAHENVRGADYYH</sequence>
<comment type="similarity">
    <text evidence="1">Belongs to the transposase IS21/IS408/IS1162 family.</text>
</comment>
<evidence type="ECO:0000313" key="8">
    <source>
        <dbReference type="EMBL" id="WNG52801.1"/>
    </source>
</evidence>